<organism evidence="2 3">
    <name type="scientific">Carboxylicivirga linearis</name>
    <dbReference type="NCBI Taxonomy" id="1628157"/>
    <lineage>
        <taxon>Bacteria</taxon>
        <taxon>Pseudomonadati</taxon>
        <taxon>Bacteroidota</taxon>
        <taxon>Bacteroidia</taxon>
        <taxon>Marinilabiliales</taxon>
        <taxon>Marinilabiliaceae</taxon>
        <taxon>Carboxylicivirga</taxon>
    </lineage>
</organism>
<dbReference type="EMBL" id="JAGUCO010000024">
    <property type="protein sequence ID" value="MBS2100520.1"/>
    <property type="molecule type" value="Genomic_DNA"/>
</dbReference>
<sequence length="356" mass="39949">MMKQLYRTITFCILILLSFKTITNAQDKYATTGNGYGVREILEFDASDYNMLKITNQHGNITIKGWDRDTIEVQSLINVEAPGSNSAEEVLDYISIERANRAGMLIFRTQFDDEFFSNYPFSVEYTVHLPKQLMLDITNNLGDVLIQNIDGKISLHLDYGNLHLINSNSKKAHTFNLNFAEAKLDSCQSVKGFLNNCTLTADNVTKLDFKSEYSLLKLGKTKSIALHSSTDRINITESDSIKITGNQLLVNIKKVNTYGFFEIEKGQLMIKGANQLAHLSVSNKMANTIISLPSEYTYVLNGEITNGELNHPNINQLQVLREGTKESFTGHIGTEGNTTGQLILFNENSDLTIKTY</sequence>
<comment type="caution">
    <text evidence="2">The sequence shown here is derived from an EMBL/GenBank/DDBJ whole genome shotgun (WGS) entry which is preliminary data.</text>
</comment>
<dbReference type="RefSeq" id="WP_212218524.1">
    <property type="nucleotide sequence ID" value="NZ_JAGUCO010000024.1"/>
</dbReference>
<keyword evidence="1" id="KW-0732">Signal</keyword>
<accession>A0ABS5K0B6</accession>
<protein>
    <recommendedName>
        <fullName evidence="4">Adhesin domain-containing protein</fullName>
    </recommendedName>
</protein>
<name>A0ABS5K0B6_9BACT</name>
<evidence type="ECO:0008006" key="4">
    <source>
        <dbReference type="Google" id="ProtNLM"/>
    </source>
</evidence>
<evidence type="ECO:0000313" key="3">
    <source>
        <dbReference type="Proteomes" id="UP000708576"/>
    </source>
</evidence>
<proteinExistence type="predicted"/>
<feature type="signal peptide" evidence="1">
    <location>
        <begin position="1"/>
        <end position="25"/>
    </location>
</feature>
<dbReference type="Proteomes" id="UP000708576">
    <property type="component" value="Unassembled WGS sequence"/>
</dbReference>
<evidence type="ECO:0000313" key="2">
    <source>
        <dbReference type="EMBL" id="MBS2100520.1"/>
    </source>
</evidence>
<reference evidence="2 3" key="1">
    <citation type="journal article" date="2015" name="Int. J. Syst. Evol. Microbiol.">
        <title>Carboxylicivirga linearis sp. nov., isolated from a sea cucumber culture pond.</title>
        <authorList>
            <person name="Wang F.Q."/>
            <person name="Zhou Y.X."/>
            <person name="Lin X.Z."/>
            <person name="Chen G.J."/>
            <person name="Du Z.J."/>
        </authorList>
    </citation>
    <scope>NUCLEOTIDE SEQUENCE [LARGE SCALE GENOMIC DNA]</scope>
    <source>
        <strain evidence="2 3">FB218</strain>
    </source>
</reference>
<evidence type="ECO:0000256" key="1">
    <source>
        <dbReference type="SAM" id="SignalP"/>
    </source>
</evidence>
<gene>
    <name evidence="2" type="ORF">KEM10_19705</name>
</gene>
<feature type="chain" id="PRO_5046858501" description="Adhesin domain-containing protein" evidence="1">
    <location>
        <begin position="26"/>
        <end position="356"/>
    </location>
</feature>
<keyword evidence="3" id="KW-1185">Reference proteome</keyword>